<organism evidence="5 6">
    <name type="scientific">Tetranychus urticae</name>
    <name type="common">Two-spotted spider mite</name>
    <dbReference type="NCBI Taxonomy" id="32264"/>
    <lineage>
        <taxon>Eukaryota</taxon>
        <taxon>Metazoa</taxon>
        <taxon>Ecdysozoa</taxon>
        <taxon>Arthropoda</taxon>
        <taxon>Chelicerata</taxon>
        <taxon>Arachnida</taxon>
        <taxon>Acari</taxon>
        <taxon>Acariformes</taxon>
        <taxon>Trombidiformes</taxon>
        <taxon>Prostigmata</taxon>
        <taxon>Eleutherengona</taxon>
        <taxon>Raphignathae</taxon>
        <taxon>Tetranychoidea</taxon>
        <taxon>Tetranychidae</taxon>
        <taxon>Tetranychus</taxon>
    </lineage>
</organism>
<keyword evidence="4" id="KW-0539">Nucleus</keyword>
<reference evidence="5" key="2">
    <citation type="submission" date="2015-06" db="UniProtKB">
        <authorList>
            <consortium name="EnsemblMetazoa"/>
        </authorList>
    </citation>
    <scope>IDENTIFICATION</scope>
</reference>
<evidence type="ECO:0000313" key="6">
    <source>
        <dbReference type="Proteomes" id="UP000015104"/>
    </source>
</evidence>
<dbReference type="STRING" id="32264.T1KXJ2"/>
<dbReference type="RefSeq" id="XP_025017908.1">
    <property type="nucleotide sequence ID" value="XM_025162140.1"/>
</dbReference>
<dbReference type="PANTHER" id="PTHR22607:SF3">
    <property type="entry name" value="CDK2-ASSOCIATED PROTEIN 1, ISOFORM B"/>
    <property type="match status" value="1"/>
</dbReference>
<keyword evidence="3" id="KW-0597">Phosphoprotein</keyword>
<dbReference type="OrthoDB" id="9628807at2759"/>
<dbReference type="GO" id="GO:0005737">
    <property type="term" value="C:cytoplasm"/>
    <property type="evidence" value="ECO:0007669"/>
    <property type="project" value="TreeGrafter"/>
</dbReference>
<comment type="similarity">
    <text evidence="2">Belongs to the CDK2AP family.</text>
</comment>
<protein>
    <recommendedName>
        <fullName evidence="7">Cyclin-dependent kinase 2-associated protein</fullName>
    </recommendedName>
</protein>
<name>T1KXJ2_TETUR</name>
<evidence type="ECO:0008006" key="7">
    <source>
        <dbReference type="Google" id="ProtNLM"/>
    </source>
</evidence>
<dbReference type="InterPro" id="IPR017266">
    <property type="entry name" value="DOC_1/2"/>
</dbReference>
<dbReference type="Pfam" id="PF09806">
    <property type="entry name" value="CDK2AP"/>
    <property type="match status" value="1"/>
</dbReference>
<accession>T1KXJ2</accession>
<dbReference type="GO" id="GO:0005634">
    <property type="term" value="C:nucleus"/>
    <property type="evidence" value="ECO:0007669"/>
    <property type="project" value="UniProtKB-SubCell"/>
</dbReference>
<dbReference type="eggNOG" id="KOG4713">
    <property type="taxonomic scope" value="Eukaryota"/>
</dbReference>
<evidence type="ECO:0000256" key="4">
    <source>
        <dbReference type="ARBA" id="ARBA00023242"/>
    </source>
</evidence>
<dbReference type="OMA" id="RGIMHAR"/>
<evidence type="ECO:0000256" key="3">
    <source>
        <dbReference type="ARBA" id="ARBA00022553"/>
    </source>
</evidence>
<dbReference type="PANTHER" id="PTHR22607">
    <property type="entry name" value="DELETED IN ORAL CANCER 1/CDK2-ASSOCIATED PROTEIN 1"/>
    <property type="match status" value="1"/>
</dbReference>
<dbReference type="Proteomes" id="UP000015104">
    <property type="component" value="Unassembled WGS sequence"/>
</dbReference>
<keyword evidence="6" id="KW-1185">Reference proteome</keyword>
<dbReference type="KEGG" id="tut:112539532"/>
<sequence length="127" mass="14153">MSNNPPMDQFAYNNQGNFVPAELNQNLAAQYQQNFLTGGPPTLVVTPSNIPLYPGYQNIGNNQTNGNGAQTSKYNQLLAVIEEMSKDVRPIYAGSKTSTDHFKRGIMHARVLIRECILELERSHSKN</sequence>
<reference evidence="6" key="1">
    <citation type="submission" date="2011-08" db="EMBL/GenBank/DDBJ databases">
        <authorList>
            <person name="Rombauts S."/>
        </authorList>
    </citation>
    <scope>NUCLEOTIDE SEQUENCE</scope>
    <source>
        <strain evidence="6">London</strain>
    </source>
</reference>
<dbReference type="Gene3D" id="6.10.140.1300">
    <property type="match status" value="1"/>
</dbReference>
<dbReference type="EnsemblMetazoa" id="tetur26g00360.1">
    <property type="protein sequence ID" value="tetur26g00360.1"/>
    <property type="gene ID" value="tetur26g00360"/>
</dbReference>
<evidence type="ECO:0000256" key="1">
    <source>
        <dbReference type="ARBA" id="ARBA00004123"/>
    </source>
</evidence>
<dbReference type="HOGENOM" id="CLU_1973324_0_0_1"/>
<evidence type="ECO:0000313" key="5">
    <source>
        <dbReference type="EnsemblMetazoa" id="tetur26g00360.1"/>
    </source>
</evidence>
<comment type="subcellular location">
    <subcellularLocation>
        <location evidence="1">Nucleus</location>
    </subcellularLocation>
</comment>
<dbReference type="AlphaFoldDB" id="T1KXJ2"/>
<proteinExistence type="inferred from homology"/>
<dbReference type="EMBL" id="CAEY01000695">
    <property type="status" value="NOT_ANNOTATED_CDS"/>
    <property type="molecule type" value="Genomic_DNA"/>
</dbReference>
<dbReference type="GeneID" id="112539532"/>
<evidence type="ECO:0000256" key="2">
    <source>
        <dbReference type="ARBA" id="ARBA00008485"/>
    </source>
</evidence>